<dbReference type="AlphaFoldDB" id="A0AA48HIF1"/>
<name>A0AA48HIF1_9ALTE</name>
<dbReference type="Proteomes" id="UP001333710">
    <property type="component" value="Chromosome"/>
</dbReference>
<sequence length="49" mass="5231">MNISKKADQGPLEALRKFIFLSCNSIGFGAAAYLIFLAFVTVQTGSAGY</sequence>
<dbReference type="RefSeq" id="WP_338293518.1">
    <property type="nucleotide sequence ID" value="NZ_AP027272.1"/>
</dbReference>
<evidence type="ECO:0000256" key="1">
    <source>
        <dbReference type="SAM" id="Phobius"/>
    </source>
</evidence>
<proteinExistence type="predicted"/>
<keyword evidence="3" id="KW-1185">Reference proteome</keyword>
<reference evidence="2" key="1">
    <citation type="submission" date="2023-01" db="EMBL/GenBank/DDBJ databases">
        <title>Complete genome sequence of Planctobacterium marinum strain Dej080120_11.</title>
        <authorList>
            <person name="Ueki S."/>
            <person name="Maruyama F."/>
        </authorList>
    </citation>
    <scope>NUCLEOTIDE SEQUENCE</scope>
    <source>
        <strain evidence="2">Dej080120_11</strain>
    </source>
</reference>
<keyword evidence="1" id="KW-0472">Membrane</keyword>
<dbReference type="EMBL" id="AP027272">
    <property type="protein sequence ID" value="BDX07493.1"/>
    <property type="molecule type" value="Genomic_DNA"/>
</dbReference>
<feature type="transmembrane region" description="Helical" evidence="1">
    <location>
        <begin position="21"/>
        <end position="42"/>
    </location>
</feature>
<keyword evidence="1" id="KW-1133">Transmembrane helix</keyword>
<dbReference type="KEGG" id="pmaw:MACH26_30140"/>
<organism evidence="2 3">
    <name type="scientific">Planctobacterium marinum</name>
    <dbReference type="NCBI Taxonomy" id="1631968"/>
    <lineage>
        <taxon>Bacteria</taxon>
        <taxon>Pseudomonadati</taxon>
        <taxon>Pseudomonadota</taxon>
        <taxon>Gammaproteobacteria</taxon>
        <taxon>Alteromonadales</taxon>
        <taxon>Alteromonadaceae</taxon>
        <taxon>Planctobacterium</taxon>
    </lineage>
</organism>
<keyword evidence="1" id="KW-0812">Transmembrane</keyword>
<gene>
    <name evidence="2" type="ORF">MACH26_30140</name>
</gene>
<protein>
    <submittedName>
        <fullName evidence="2">Uncharacterized protein</fullName>
    </submittedName>
</protein>
<evidence type="ECO:0000313" key="2">
    <source>
        <dbReference type="EMBL" id="BDX07493.1"/>
    </source>
</evidence>
<accession>A0AA48HIF1</accession>
<evidence type="ECO:0000313" key="3">
    <source>
        <dbReference type="Proteomes" id="UP001333710"/>
    </source>
</evidence>